<dbReference type="InterPro" id="IPR051218">
    <property type="entry name" value="Sec_MonoDiacylglyc_Lipase"/>
</dbReference>
<evidence type="ECO:0000256" key="4">
    <source>
        <dbReference type="ARBA" id="ARBA00048461"/>
    </source>
</evidence>
<evidence type="ECO:0000259" key="5">
    <source>
        <dbReference type="Pfam" id="PF01764"/>
    </source>
</evidence>
<comment type="caution">
    <text evidence="6">The sequence shown here is derived from an EMBL/GenBank/DDBJ whole genome shotgun (WGS) entry which is preliminary data.</text>
</comment>
<gene>
    <name evidence="6" type="ORF">NLJ89_g3362</name>
</gene>
<dbReference type="AlphaFoldDB" id="A0A9W8KB62"/>
<dbReference type="SUPFAM" id="SSF53474">
    <property type="entry name" value="alpha/beta-Hydrolases"/>
    <property type="match status" value="1"/>
</dbReference>
<evidence type="ECO:0000313" key="6">
    <source>
        <dbReference type="EMBL" id="KAJ3512710.1"/>
    </source>
</evidence>
<feature type="domain" description="Fungal lipase-type" evidence="5">
    <location>
        <begin position="140"/>
        <end position="205"/>
    </location>
</feature>
<dbReference type="PANTHER" id="PTHR45856">
    <property type="entry name" value="ALPHA/BETA-HYDROLASES SUPERFAMILY PROTEIN"/>
    <property type="match status" value="1"/>
</dbReference>
<protein>
    <recommendedName>
        <fullName evidence="5">Fungal lipase-type domain-containing protein</fullName>
    </recommendedName>
</protein>
<comment type="catalytic activity">
    <reaction evidence="4">
        <text>a monoacylglycerol + H2O = glycerol + a fatty acid + H(+)</text>
        <dbReference type="Rhea" id="RHEA:15245"/>
        <dbReference type="ChEBI" id="CHEBI:15377"/>
        <dbReference type="ChEBI" id="CHEBI:15378"/>
        <dbReference type="ChEBI" id="CHEBI:17408"/>
        <dbReference type="ChEBI" id="CHEBI:17754"/>
        <dbReference type="ChEBI" id="CHEBI:28868"/>
    </reaction>
</comment>
<comment type="similarity">
    <text evidence="2">Belongs to the AB hydrolase superfamily. Lipase family. Class 3 subfamily.</text>
</comment>
<dbReference type="PANTHER" id="PTHR45856:SF24">
    <property type="entry name" value="FUNGAL LIPASE-LIKE DOMAIN-CONTAINING PROTEIN"/>
    <property type="match status" value="1"/>
</dbReference>
<dbReference type="InterPro" id="IPR002921">
    <property type="entry name" value="Fungal_lipase-type"/>
</dbReference>
<comment type="catalytic activity">
    <reaction evidence="3">
        <text>a diacylglycerol + H2O = a monoacylglycerol + a fatty acid + H(+)</text>
        <dbReference type="Rhea" id="RHEA:32731"/>
        <dbReference type="ChEBI" id="CHEBI:15377"/>
        <dbReference type="ChEBI" id="CHEBI:15378"/>
        <dbReference type="ChEBI" id="CHEBI:17408"/>
        <dbReference type="ChEBI" id="CHEBI:18035"/>
        <dbReference type="ChEBI" id="CHEBI:28868"/>
    </reaction>
</comment>
<organism evidence="6 7">
    <name type="scientific">Agrocybe chaxingu</name>
    <dbReference type="NCBI Taxonomy" id="84603"/>
    <lineage>
        <taxon>Eukaryota</taxon>
        <taxon>Fungi</taxon>
        <taxon>Dikarya</taxon>
        <taxon>Basidiomycota</taxon>
        <taxon>Agaricomycotina</taxon>
        <taxon>Agaricomycetes</taxon>
        <taxon>Agaricomycetidae</taxon>
        <taxon>Agaricales</taxon>
        <taxon>Agaricineae</taxon>
        <taxon>Strophariaceae</taxon>
        <taxon>Agrocybe</taxon>
    </lineage>
</organism>
<proteinExistence type="inferred from homology"/>
<sequence length="350" mass="39866">MVPWKSPKCHHILTEEQRRMYASEKLENFRWISKLVATYSPYILTDSNLASDNLYQELAELGKQPRFILSDPICTFAEMAYSAVPIRLLLERYETLCQVGYPLENYDAVRDAILIDAFRGKFADLPAYVAYRPGTNQLIVSISGTSSARHALQDLRAIRRAHPSGRGAVHSGFWALYQGIKTELMLGIGKGLAEHPATELILTGHTVFGAPRTGDAALVTFFRELVCTYRQRFGENAFKEYSVKGYNDGVPALPPAFLGYRHFCEQPIYTAGGKLYQTPPTEAEHASFHVRSDGLDEGQEYLFPKGGHNYYNGRDLERFARRINWLDKSNPSEDGWEARYLDIRLRRNRR</sequence>
<dbReference type="Gene3D" id="3.40.50.1820">
    <property type="entry name" value="alpha/beta hydrolase"/>
    <property type="match status" value="2"/>
</dbReference>
<dbReference type="EMBL" id="JANKHO010000240">
    <property type="protein sequence ID" value="KAJ3512710.1"/>
    <property type="molecule type" value="Genomic_DNA"/>
</dbReference>
<evidence type="ECO:0000256" key="3">
    <source>
        <dbReference type="ARBA" id="ARBA00047591"/>
    </source>
</evidence>
<name>A0A9W8KB62_9AGAR</name>
<keyword evidence="1" id="KW-1015">Disulfide bond</keyword>
<dbReference type="GO" id="GO:0006629">
    <property type="term" value="P:lipid metabolic process"/>
    <property type="evidence" value="ECO:0007669"/>
    <property type="project" value="InterPro"/>
</dbReference>
<accession>A0A9W8KB62</accession>
<dbReference type="InterPro" id="IPR029058">
    <property type="entry name" value="AB_hydrolase_fold"/>
</dbReference>
<keyword evidence="7" id="KW-1185">Reference proteome</keyword>
<dbReference type="Proteomes" id="UP001148786">
    <property type="component" value="Unassembled WGS sequence"/>
</dbReference>
<evidence type="ECO:0000256" key="2">
    <source>
        <dbReference type="ARBA" id="ARBA00043996"/>
    </source>
</evidence>
<reference evidence="6" key="1">
    <citation type="submission" date="2022-07" db="EMBL/GenBank/DDBJ databases">
        <title>Genome Sequence of Agrocybe chaxingu.</title>
        <authorList>
            <person name="Buettner E."/>
        </authorList>
    </citation>
    <scope>NUCLEOTIDE SEQUENCE</scope>
    <source>
        <strain evidence="6">MP-N11</strain>
    </source>
</reference>
<evidence type="ECO:0000313" key="7">
    <source>
        <dbReference type="Proteomes" id="UP001148786"/>
    </source>
</evidence>
<evidence type="ECO:0000256" key="1">
    <source>
        <dbReference type="ARBA" id="ARBA00023157"/>
    </source>
</evidence>
<dbReference type="OrthoDB" id="426718at2759"/>
<dbReference type="Pfam" id="PF01764">
    <property type="entry name" value="Lipase_3"/>
    <property type="match status" value="1"/>
</dbReference>